<evidence type="ECO:0000256" key="1">
    <source>
        <dbReference type="PROSITE-ProRule" id="PRU01133"/>
    </source>
</evidence>
<dbReference type="InterPro" id="IPR011323">
    <property type="entry name" value="Mss4/transl-control_tumour"/>
</dbReference>
<feature type="domain" description="TCTP" evidence="2">
    <location>
        <begin position="1"/>
        <end position="168"/>
    </location>
</feature>
<gene>
    <name evidence="3" type="ORF">MHBO_000428</name>
</gene>
<dbReference type="Pfam" id="PF00838">
    <property type="entry name" value="TCTP"/>
    <property type="match status" value="1"/>
</dbReference>
<dbReference type="PANTHER" id="PTHR11991:SF0">
    <property type="entry name" value="TRANSLATIONALLY-CONTROLLED TUMOR PROTEIN"/>
    <property type="match status" value="1"/>
</dbReference>
<comment type="caution">
    <text evidence="3">The sequence shown here is derived from an EMBL/GenBank/DDBJ whole genome shotgun (WGS) entry which is preliminary data.</text>
</comment>
<evidence type="ECO:0000313" key="4">
    <source>
        <dbReference type="Proteomes" id="UP001439008"/>
    </source>
</evidence>
<keyword evidence="4" id="KW-1185">Reference proteome</keyword>
<accession>A0ABV2AFM3</accession>
<proteinExistence type="inferred from homology"/>
<organism evidence="3 4">
    <name type="scientific">Bonamia ostreae</name>
    <dbReference type="NCBI Taxonomy" id="126728"/>
    <lineage>
        <taxon>Eukaryota</taxon>
        <taxon>Sar</taxon>
        <taxon>Rhizaria</taxon>
        <taxon>Endomyxa</taxon>
        <taxon>Ascetosporea</taxon>
        <taxon>Haplosporida</taxon>
        <taxon>Bonamia</taxon>
    </lineage>
</organism>
<name>A0ABV2AFM3_9EUKA</name>
<sequence length="168" mass="19670">MKLYRDTLTNNEIITTAYKKEELRDGSIWKIESNLIDKDDDSGMKAPDLVINYSLNSINYSKKELKAIFKGYFVALKNFLQEKMKENENRESELKKFKEMFGNLKADYKKVGGFFQEEILPEFDDFEFFVTTEGLDQTAPFVIFSKYEDGKTAPSFYFIRCGLTEEKC</sequence>
<dbReference type="Gene3D" id="2.170.150.10">
    <property type="entry name" value="Metal Binding Protein, Guanine Nucleotide Exchange Factor, Chain A"/>
    <property type="match status" value="1"/>
</dbReference>
<dbReference type="InterPro" id="IPR018105">
    <property type="entry name" value="Translational_control_tumour_p"/>
</dbReference>
<dbReference type="EMBL" id="JBDODL010000066">
    <property type="protein sequence ID" value="MES1918463.1"/>
    <property type="molecule type" value="Genomic_DNA"/>
</dbReference>
<evidence type="ECO:0000313" key="3">
    <source>
        <dbReference type="EMBL" id="MES1918463.1"/>
    </source>
</evidence>
<protein>
    <recommendedName>
        <fullName evidence="2">TCTP domain-containing protein</fullName>
    </recommendedName>
</protein>
<comment type="similarity">
    <text evidence="1">Belongs to the TCTP family.</text>
</comment>
<reference evidence="3 4" key="1">
    <citation type="journal article" date="2024" name="BMC Biol.">
        <title>Comparative genomics of Ascetosporea gives new insight into the evolutionary basis for animal parasitism in Rhizaria.</title>
        <authorList>
            <person name="Hiltunen Thoren M."/>
            <person name="Onut-Brannstrom I."/>
            <person name="Alfjorden A."/>
            <person name="Peckova H."/>
            <person name="Swords F."/>
            <person name="Hooper C."/>
            <person name="Holzer A.S."/>
            <person name="Bass D."/>
            <person name="Burki F."/>
        </authorList>
    </citation>
    <scope>NUCLEOTIDE SEQUENCE [LARGE SCALE GENOMIC DNA]</scope>
    <source>
        <strain evidence="3">20-A016</strain>
    </source>
</reference>
<dbReference type="Proteomes" id="UP001439008">
    <property type="component" value="Unassembled WGS sequence"/>
</dbReference>
<dbReference type="InterPro" id="IPR011057">
    <property type="entry name" value="Mss4-like_sf"/>
</dbReference>
<dbReference type="InterPro" id="IPR034737">
    <property type="entry name" value="TCTP"/>
</dbReference>
<dbReference type="PROSITE" id="PS51797">
    <property type="entry name" value="TCTP_3"/>
    <property type="match status" value="1"/>
</dbReference>
<dbReference type="PANTHER" id="PTHR11991">
    <property type="entry name" value="TRANSLATIONALLY CONTROLLED TUMOR PROTEIN-RELATED"/>
    <property type="match status" value="1"/>
</dbReference>
<dbReference type="SUPFAM" id="SSF51316">
    <property type="entry name" value="Mss4-like"/>
    <property type="match status" value="1"/>
</dbReference>
<evidence type="ECO:0000259" key="2">
    <source>
        <dbReference type="PROSITE" id="PS51797"/>
    </source>
</evidence>